<protein>
    <submittedName>
        <fullName evidence="1">Cell division protein ZapA</fullName>
    </submittedName>
</protein>
<dbReference type="OrthoDB" id="1495773at2"/>
<dbReference type="InterPro" id="IPR007838">
    <property type="entry name" value="Cell_div_ZapA-like"/>
</dbReference>
<reference evidence="1 2" key="1">
    <citation type="submission" date="2016-01" db="EMBL/GenBank/DDBJ databases">
        <title>Genome sequencing of Roseivirga spongicola UST030701-084.</title>
        <authorList>
            <person name="Selvaratnam C."/>
            <person name="Thevarajoo S."/>
            <person name="Goh K.M."/>
            <person name="Ee R."/>
            <person name="Chan K.-G."/>
            <person name="Chong C.S."/>
        </authorList>
    </citation>
    <scope>NUCLEOTIDE SEQUENCE [LARGE SCALE GENOMIC DNA]</scope>
    <source>
        <strain evidence="1 2">UST030701-084</strain>
    </source>
</reference>
<dbReference type="Gene3D" id="3.30.160.880">
    <property type="entry name" value="Cell division protein ZapA protomer, N-terminal domain"/>
    <property type="match status" value="1"/>
</dbReference>
<dbReference type="Pfam" id="PF05164">
    <property type="entry name" value="ZapA"/>
    <property type="match status" value="1"/>
</dbReference>
<comment type="caution">
    <text evidence="1">The sequence shown here is derived from an EMBL/GenBank/DDBJ whole genome shotgun (WGS) entry which is preliminary data.</text>
</comment>
<dbReference type="GO" id="GO:0051301">
    <property type="term" value="P:cell division"/>
    <property type="evidence" value="ECO:0007669"/>
    <property type="project" value="UniProtKB-KW"/>
</dbReference>
<name>A0A150XIB4_9BACT</name>
<dbReference type="Proteomes" id="UP000075606">
    <property type="component" value="Unassembled WGS sequence"/>
</dbReference>
<proteinExistence type="predicted"/>
<dbReference type="EMBL" id="LRPC01000001">
    <property type="protein sequence ID" value="KYG78446.1"/>
    <property type="molecule type" value="Genomic_DNA"/>
</dbReference>
<dbReference type="AlphaFoldDB" id="A0A150XIB4"/>
<dbReference type="InterPro" id="IPR036192">
    <property type="entry name" value="Cell_div_ZapA-like_sf"/>
</dbReference>
<dbReference type="InterPro" id="IPR042233">
    <property type="entry name" value="Cell_div_ZapA_N"/>
</dbReference>
<keyword evidence="2" id="KW-1185">Reference proteome</keyword>
<organism evidence="1 2">
    <name type="scientific">Roseivirga spongicola</name>
    <dbReference type="NCBI Taxonomy" id="333140"/>
    <lineage>
        <taxon>Bacteria</taxon>
        <taxon>Pseudomonadati</taxon>
        <taxon>Bacteroidota</taxon>
        <taxon>Cytophagia</taxon>
        <taxon>Cytophagales</taxon>
        <taxon>Roseivirgaceae</taxon>
        <taxon>Roseivirga</taxon>
    </lineage>
</organism>
<evidence type="ECO:0000313" key="2">
    <source>
        <dbReference type="Proteomes" id="UP000075606"/>
    </source>
</evidence>
<accession>A0A150XIB4</accession>
<keyword evidence="1" id="KW-0132">Cell division</keyword>
<gene>
    <name evidence="1" type="ORF">AWW68_06670</name>
</gene>
<dbReference type="RefSeq" id="WP_068218238.1">
    <property type="nucleotide sequence ID" value="NZ_CP139724.1"/>
</dbReference>
<dbReference type="STRING" id="333140.AWW68_06670"/>
<evidence type="ECO:0000313" key="1">
    <source>
        <dbReference type="EMBL" id="KYG78446.1"/>
    </source>
</evidence>
<sequence length="95" mass="10941">MDLLSVKLKIGDREYPMKVKPEEEARVRNAGKFINEKLRSYRDKFGIDDKEDLLAMVAFDCMVAKLKSEEESTAIDSTAENTIENLERLIRETLS</sequence>
<dbReference type="SUPFAM" id="SSF102829">
    <property type="entry name" value="Cell division protein ZapA-like"/>
    <property type="match status" value="1"/>
</dbReference>
<keyword evidence="1" id="KW-0131">Cell cycle</keyword>